<evidence type="ECO:0000313" key="2">
    <source>
        <dbReference type="EMBL" id="KAJ1613967.1"/>
    </source>
</evidence>
<dbReference type="Proteomes" id="UP001071777">
    <property type="component" value="Unassembled WGS sequence"/>
</dbReference>
<keyword evidence="3" id="KW-1185">Reference proteome</keyword>
<proteinExistence type="predicted"/>
<feature type="compositionally biased region" description="Basic and acidic residues" evidence="1">
    <location>
        <begin position="68"/>
        <end position="85"/>
    </location>
</feature>
<comment type="caution">
    <text evidence="2">The sequence shown here is derived from an EMBL/GenBank/DDBJ whole genome shotgun (WGS) entry which is preliminary data.</text>
</comment>
<organism evidence="2 3">
    <name type="scientific">Cryptosporidium canis</name>
    <dbReference type="NCBI Taxonomy" id="195482"/>
    <lineage>
        <taxon>Eukaryota</taxon>
        <taxon>Sar</taxon>
        <taxon>Alveolata</taxon>
        <taxon>Apicomplexa</taxon>
        <taxon>Conoidasida</taxon>
        <taxon>Coccidia</taxon>
        <taxon>Eucoccidiorida</taxon>
        <taxon>Eimeriorina</taxon>
        <taxon>Cryptosporidiidae</taxon>
        <taxon>Cryptosporidium</taxon>
    </lineage>
</organism>
<evidence type="ECO:0000256" key="1">
    <source>
        <dbReference type="SAM" id="MobiDB-lite"/>
    </source>
</evidence>
<accession>A0ABQ8PA41</accession>
<protein>
    <submittedName>
        <fullName evidence="2">Uncharacterized protein</fullName>
    </submittedName>
</protein>
<feature type="region of interest" description="Disordered" evidence="1">
    <location>
        <begin position="68"/>
        <end position="101"/>
    </location>
</feature>
<dbReference type="EMBL" id="JAPCXB010000027">
    <property type="protein sequence ID" value="KAJ1613967.1"/>
    <property type="molecule type" value="Genomic_DNA"/>
</dbReference>
<sequence length="198" mass="23164">MGSKIMQELDFLESLNRERARELPSPRLKEYSSAMYSQRWDMMECRIPTMDPKGLITYENTRRERMRFRPPDSGLRENPKAREVQDGVEENDGFRPEGSRKEGIAVIGPKRGIHLIQVLERELDVPAQAADLLRELLVLDWGKLIEDWDDNYWINDRNDKYKGKLHYSNVHIKVLACVVGNVDHNSEQNCPQYPHQQS</sequence>
<reference evidence="2" key="1">
    <citation type="submission" date="2022-10" db="EMBL/GenBank/DDBJ databases">
        <title>Adaptive evolution leads to modifications in subtelomeric GC content in a zoonotic Cryptosporidium species.</title>
        <authorList>
            <person name="Li J."/>
            <person name="Feng Y."/>
            <person name="Xiao L."/>
        </authorList>
    </citation>
    <scope>NUCLEOTIDE SEQUENCE</scope>
    <source>
        <strain evidence="2">25894</strain>
    </source>
</reference>
<gene>
    <name evidence="2" type="ORF">OJ252_826</name>
</gene>
<feature type="compositionally biased region" description="Basic and acidic residues" evidence="1">
    <location>
        <begin position="92"/>
        <end position="101"/>
    </location>
</feature>
<evidence type="ECO:0000313" key="3">
    <source>
        <dbReference type="Proteomes" id="UP001071777"/>
    </source>
</evidence>
<name>A0ABQ8PA41_9CRYT</name>